<gene>
    <name evidence="5" type="ORF">MPSI1_001937</name>
</gene>
<reference evidence="5" key="1">
    <citation type="submission" date="2023-02" db="EMBL/GenBank/DDBJ databases">
        <title>Mating type loci evolution in Malassezia.</title>
        <authorList>
            <person name="Coelho M.A."/>
        </authorList>
    </citation>
    <scope>NUCLEOTIDE SEQUENCE</scope>
    <source>
        <strain evidence="5">CBS 14136</strain>
    </source>
</reference>
<dbReference type="PANTHER" id="PTHR15574:SF40">
    <property type="entry name" value="WD AND TETRATRICOPEPTIDE REPEATS PROTEIN 1"/>
    <property type="match status" value="1"/>
</dbReference>
<accession>A0AAF0JKC6</accession>
<dbReference type="AlphaFoldDB" id="A0AAF0JKC6"/>
<feature type="region of interest" description="Disordered" evidence="4">
    <location>
        <begin position="538"/>
        <end position="582"/>
    </location>
</feature>
<evidence type="ECO:0000313" key="6">
    <source>
        <dbReference type="Proteomes" id="UP001214628"/>
    </source>
</evidence>
<feature type="repeat" description="WD" evidence="3">
    <location>
        <begin position="141"/>
        <end position="182"/>
    </location>
</feature>
<dbReference type="GO" id="GO:0045717">
    <property type="term" value="P:negative regulation of fatty acid biosynthetic process"/>
    <property type="evidence" value="ECO:0007669"/>
    <property type="project" value="TreeGrafter"/>
</dbReference>
<dbReference type="Gene3D" id="2.130.10.10">
    <property type="entry name" value="YVTN repeat-like/Quinoprotein amine dehydrogenase"/>
    <property type="match status" value="1"/>
</dbReference>
<keyword evidence="6" id="KW-1185">Reference proteome</keyword>
<dbReference type="GO" id="GO:0005737">
    <property type="term" value="C:cytoplasm"/>
    <property type="evidence" value="ECO:0007669"/>
    <property type="project" value="TreeGrafter"/>
</dbReference>
<evidence type="ECO:0000256" key="1">
    <source>
        <dbReference type="ARBA" id="ARBA00022574"/>
    </source>
</evidence>
<name>A0AAF0JKC6_9BASI</name>
<evidence type="ECO:0000256" key="3">
    <source>
        <dbReference type="PROSITE-ProRule" id="PRU00221"/>
    </source>
</evidence>
<feature type="compositionally biased region" description="Basic and acidic residues" evidence="4">
    <location>
        <begin position="538"/>
        <end position="549"/>
    </location>
</feature>
<evidence type="ECO:0000256" key="2">
    <source>
        <dbReference type="ARBA" id="ARBA00022737"/>
    </source>
</evidence>
<organism evidence="5 6">
    <name type="scientific">Malassezia psittaci</name>
    <dbReference type="NCBI Taxonomy" id="1821823"/>
    <lineage>
        <taxon>Eukaryota</taxon>
        <taxon>Fungi</taxon>
        <taxon>Dikarya</taxon>
        <taxon>Basidiomycota</taxon>
        <taxon>Ustilaginomycotina</taxon>
        <taxon>Malasseziomycetes</taxon>
        <taxon>Malasseziales</taxon>
        <taxon>Malasseziaceae</taxon>
        <taxon>Malassezia</taxon>
    </lineage>
</organism>
<keyword evidence="1 3" id="KW-0853">WD repeat</keyword>
<protein>
    <recommendedName>
        <fullName evidence="7">WD40 repeat-like protein</fullName>
    </recommendedName>
</protein>
<dbReference type="InterPro" id="IPR036322">
    <property type="entry name" value="WD40_repeat_dom_sf"/>
</dbReference>
<dbReference type="Pfam" id="PF00400">
    <property type="entry name" value="WD40"/>
    <property type="match status" value="2"/>
</dbReference>
<feature type="region of interest" description="Disordered" evidence="4">
    <location>
        <begin position="1"/>
        <end position="27"/>
    </location>
</feature>
<evidence type="ECO:0000313" key="5">
    <source>
        <dbReference type="EMBL" id="WFD43276.1"/>
    </source>
</evidence>
<feature type="region of interest" description="Disordered" evidence="4">
    <location>
        <begin position="603"/>
        <end position="632"/>
    </location>
</feature>
<dbReference type="PANTHER" id="PTHR15574">
    <property type="entry name" value="WD REPEAT DOMAIN-CONTAINING FAMILY"/>
    <property type="match status" value="1"/>
</dbReference>
<feature type="compositionally biased region" description="Basic and acidic residues" evidence="4">
    <location>
        <begin position="603"/>
        <end position="612"/>
    </location>
</feature>
<dbReference type="GO" id="GO:0080008">
    <property type="term" value="C:Cul4-RING E3 ubiquitin ligase complex"/>
    <property type="evidence" value="ECO:0007669"/>
    <property type="project" value="TreeGrafter"/>
</dbReference>
<dbReference type="EMBL" id="CP118376">
    <property type="protein sequence ID" value="WFD43276.1"/>
    <property type="molecule type" value="Genomic_DNA"/>
</dbReference>
<feature type="compositionally biased region" description="Polar residues" evidence="4">
    <location>
        <begin position="556"/>
        <end position="574"/>
    </location>
</feature>
<proteinExistence type="predicted"/>
<evidence type="ECO:0008006" key="7">
    <source>
        <dbReference type="Google" id="ProtNLM"/>
    </source>
</evidence>
<dbReference type="SUPFAM" id="SSF50978">
    <property type="entry name" value="WD40 repeat-like"/>
    <property type="match status" value="1"/>
</dbReference>
<dbReference type="Proteomes" id="UP001214628">
    <property type="component" value="Chromosome 2"/>
</dbReference>
<dbReference type="PROSITE" id="PS50082">
    <property type="entry name" value="WD_REPEATS_2"/>
    <property type="match status" value="1"/>
</dbReference>
<dbReference type="SMART" id="SM00320">
    <property type="entry name" value="WD40"/>
    <property type="match status" value="4"/>
</dbReference>
<keyword evidence="2" id="KW-0677">Repeat</keyword>
<feature type="compositionally biased region" description="Acidic residues" evidence="4">
    <location>
        <begin position="614"/>
        <end position="632"/>
    </location>
</feature>
<dbReference type="InterPro" id="IPR015943">
    <property type="entry name" value="WD40/YVTN_repeat-like_dom_sf"/>
</dbReference>
<evidence type="ECO:0000256" key="4">
    <source>
        <dbReference type="SAM" id="MobiDB-lite"/>
    </source>
</evidence>
<sequence>MEALERALKRPRLGSMGTPESSSNIGLGIDNEASCSYTPPVYARQTNPSLYKINMSGRRTMAMHLRRDILGEMIVKTKFKYLHEICGHRSCVNAISFSRNNGQWMATGGDDMRIHVRDVFDYDSVQGSAENCDQYRMQERLLGHISNIFSLSWSAKDRYLFSGGNDHQVLCYDLNYGDKPAYTIGSRVRRRTEDYCISSHEASIREVSTHPYDSNLLLSASDCGELFLDDMRLPNNKVAKSGFFSAQIASAQWNPNECDGRTFAVATVCDPKAGVAKQDTYIDMSDSLVKYASELSIKRPPHGQAVRRLEITGAQFDPSGRYLAADVSLYHPVLYAVGDAEPVATMSALRQYPHMNPCLQHPPSSSLDKYSGYRNSCTVKRGTFGFESQTGNLYYVTGSDDFRAYGWKIPPRNELTSDRVSMLPSDWSAHEKEGIDRVWFRMDKGLESSRMVLPLELDQPSFTLEGSRSIVNSAVCHPTLPMVATAGIERVVRLHYAVPASIEHISDDYDSIRPKTRSRLRVVNMAAVIRAIRRNQHDDFASDSERSESQDEASLANLSPTQPGATYGPTSTQRQVDRNERDMVDEEAIALFDELLREEESRTLFRSDRYIDPSESEDSTDSESDDIEYDFE</sequence>
<dbReference type="InterPro" id="IPR001680">
    <property type="entry name" value="WD40_rpt"/>
</dbReference>
<dbReference type="InterPro" id="IPR045151">
    <property type="entry name" value="DCAF8"/>
</dbReference>